<dbReference type="EMBL" id="JAKLJA010000001">
    <property type="protein sequence ID" value="MCG5072298.1"/>
    <property type="molecule type" value="Genomic_DNA"/>
</dbReference>
<evidence type="ECO:0000313" key="1">
    <source>
        <dbReference type="EMBL" id="MCG5072298.1"/>
    </source>
</evidence>
<name>A0A9X1RJA5_9BURK</name>
<dbReference type="RefSeq" id="WP_238462049.1">
    <property type="nucleotide sequence ID" value="NZ_JAKLJA010000001.1"/>
</dbReference>
<keyword evidence="2" id="KW-1185">Reference proteome</keyword>
<proteinExistence type="predicted"/>
<comment type="caution">
    <text evidence="1">The sequence shown here is derived from an EMBL/GenBank/DDBJ whole genome shotgun (WGS) entry which is preliminary data.</text>
</comment>
<reference evidence="1" key="1">
    <citation type="submission" date="2022-01" db="EMBL/GenBank/DDBJ databases">
        <title>Genome sequence and assembly of Parabukholderia sp. RG36.</title>
        <authorList>
            <person name="Chhetri G."/>
        </authorList>
    </citation>
    <scope>NUCLEOTIDE SEQUENCE</scope>
    <source>
        <strain evidence="1">RG36</strain>
    </source>
</reference>
<gene>
    <name evidence="1" type="ORF">L5014_02785</name>
</gene>
<evidence type="ECO:0000313" key="2">
    <source>
        <dbReference type="Proteomes" id="UP001139308"/>
    </source>
</evidence>
<dbReference type="AlphaFoldDB" id="A0A9X1RJA5"/>
<protein>
    <submittedName>
        <fullName evidence="1">Uncharacterized protein</fullName>
    </submittedName>
</protein>
<organism evidence="1 2">
    <name type="scientific">Paraburkholderia tagetis</name>
    <dbReference type="NCBI Taxonomy" id="2913261"/>
    <lineage>
        <taxon>Bacteria</taxon>
        <taxon>Pseudomonadati</taxon>
        <taxon>Pseudomonadota</taxon>
        <taxon>Betaproteobacteria</taxon>
        <taxon>Burkholderiales</taxon>
        <taxon>Burkholderiaceae</taxon>
        <taxon>Paraburkholderia</taxon>
    </lineage>
</organism>
<dbReference type="Proteomes" id="UP001139308">
    <property type="component" value="Unassembled WGS sequence"/>
</dbReference>
<sequence>MKYEIKWLREPEEHDFPAAESFLALVFDESDAAVLVKKLRDARLSHFKAKDIARASGLTLLGRDNRHVAHNLEKIHEGKQLSPLLLVRGQTLIVADGFHRLSAVYSLDEDAEIPCKIV</sequence>
<accession>A0A9X1RJA5</accession>